<evidence type="ECO:0000313" key="2">
    <source>
        <dbReference type="EMBL" id="RYR42844.1"/>
    </source>
</evidence>
<feature type="transmembrane region" description="Helical" evidence="1">
    <location>
        <begin position="49"/>
        <end position="72"/>
    </location>
</feature>
<keyword evidence="1" id="KW-1133">Transmembrane helix</keyword>
<dbReference type="Gramene" id="arahy.Tifrunner.gnm2.ann2.Ah08g173100.1">
    <property type="protein sequence ID" value="arahy.Tifrunner.gnm2.ann2.Ah08g173100.1-CDS"/>
    <property type="gene ID" value="arahy.Tifrunner.gnm2.ann2.Ah08g173100"/>
</dbReference>
<evidence type="ECO:0000313" key="3">
    <source>
        <dbReference type="Proteomes" id="UP000289738"/>
    </source>
</evidence>
<dbReference type="EMBL" id="SDMP01000008">
    <property type="protein sequence ID" value="RYR42844.1"/>
    <property type="molecule type" value="Genomic_DNA"/>
</dbReference>
<comment type="caution">
    <text evidence="2">The sequence shown here is derived from an EMBL/GenBank/DDBJ whole genome shotgun (WGS) entry which is preliminary data.</text>
</comment>
<sequence>MAARKFDAEVEGFLTGCLLVGPLRNSKLELVLSNSGAVREKASSSGARIVMPPVLAVMSCELMLFIISVVFIRRIWTLNIFAFFRIFMMSSGVASNESGDCGSVGTNGFGDGAFFVVAFGGDAVAFCAGFGDAAGVCENA</sequence>
<keyword evidence="1" id="KW-0472">Membrane</keyword>
<dbReference type="AlphaFoldDB" id="A0A445BVU1"/>
<dbReference type="Proteomes" id="UP000289738">
    <property type="component" value="Chromosome A08"/>
</dbReference>
<accession>A0A445BVU1</accession>
<dbReference type="OrthoDB" id="10497871at2759"/>
<protein>
    <submittedName>
        <fullName evidence="2">Uncharacterized protein</fullName>
    </submittedName>
</protein>
<evidence type="ECO:0000256" key="1">
    <source>
        <dbReference type="SAM" id="Phobius"/>
    </source>
</evidence>
<organism evidence="2 3">
    <name type="scientific">Arachis hypogaea</name>
    <name type="common">Peanut</name>
    <dbReference type="NCBI Taxonomy" id="3818"/>
    <lineage>
        <taxon>Eukaryota</taxon>
        <taxon>Viridiplantae</taxon>
        <taxon>Streptophyta</taxon>
        <taxon>Embryophyta</taxon>
        <taxon>Tracheophyta</taxon>
        <taxon>Spermatophyta</taxon>
        <taxon>Magnoliopsida</taxon>
        <taxon>eudicotyledons</taxon>
        <taxon>Gunneridae</taxon>
        <taxon>Pentapetalae</taxon>
        <taxon>rosids</taxon>
        <taxon>fabids</taxon>
        <taxon>Fabales</taxon>
        <taxon>Fabaceae</taxon>
        <taxon>Papilionoideae</taxon>
        <taxon>50 kb inversion clade</taxon>
        <taxon>dalbergioids sensu lato</taxon>
        <taxon>Dalbergieae</taxon>
        <taxon>Pterocarpus clade</taxon>
        <taxon>Arachis</taxon>
    </lineage>
</organism>
<name>A0A445BVU1_ARAHY</name>
<keyword evidence="1" id="KW-0812">Transmembrane</keyword>
<keyword evidence="3" id="KW-1185">Reference proteome</keyword>
<proteinExistence type="predicted"/>
<gene>
    <name evidence="2" type="ORF">Ahy_A08g039285</name>
</gene>
<reference evidence="2 3" key="1">
    <citation type="submission" date="2019-01" db="EMBL/GenBank/DDBJ databases">
        <title>Sequencing of cultivated peanut Arachis hypogaea provides insights into genome evolution and oil improvement.</title>
        <authorList>
            <person name="Chen X."/>
        </authorList>
    </citation>
    <scope>NUCLEOTIDE SEQUENCE [LARGE SCALE GENOMIC DNA]</scope>
    <source>
        <strain evidence="3">cv. Fuhuasheng</strain>
        <tissue evidence="2">Leaves</tissue>
    </source>
</reference>